<dbReference type="CDD" id="cd17748">
    <property type="entry name" value="BRCT_DNA_ligase_like"/>
    <property type="match status" value="1"/>
</dbReference>
<dbReference type="InterPro" id="IPR013839">
    <property type="entry name" value="DNAligase_adenylation"/>
</dbReference>
<dbReference type="InterPro" id="IPR012340">
    <property type="entry name" value="NA-bd_OB-fold"/>
</dbReference>
<keyword evidence="14" id="KW-1185">Reference proteome</keyword>
<evidence type="ECO:0000256" key="5">
    <source>
        <dbReference type="ARBA" id="ARBA00022763"/>
    </source>
</evidence>
<dbReference type="Gene3D" id="2.40.50.140">
    <property type="entry name" value="Nucleic acid-binding proteins"/>
    <property type="match status" value="1"/>
</dbReference>
<dbReference type="InterPro" id="IPR010994">
    <property type="entry name" value="RuvA_2-like"/>
</dbReference>
<feature type="compositionally biased region" description="Low complexity" evidence="10">
    <location>
        <begin position="46"/>
        <end position="69"/>
    </location>
</feature>
<dbReference type="EMBL" id="JAEHOE010000097">
    <property type="protein sequence ID" value="KAG2487402.1"/>
    <property type="molecule type" value="Genomic_DNA"/>
</dbReference>
<keyword evidence="8" id="KW-0234">DNA repair</keyword>
<feature type="region of interest" description="Disordered" evidence="10">
    <location>
        <begin position="685"/>
        <end position="764"/>
    </location>
</feature>
<dbReference type="SUPFAM" id="SSF56091">
    <property type="entry name" value="DNA ligase/mRNA capping enzyme, catalytic domain"/>
    <property type="match status" value="1"/>
</dbReference>
<evidence type="ECO:0000256" key="2">
    <source>
        <dbReference type="ARBA" id="ARBA00022598"/>
    </source>
</evidence>
<dbReference type="EC" id="6.5.1.2" evidence="1"/>
<dbReference type="AlphaFoldDB" id="A0A835XPX9"/>
<evidence type="ECO:0000313" key="13">
    <source>
        <dbReference type="EMBL" id="KAG2487402.1"/>
    </source>
</evidence>
<evidence type="ECO:0000256" key="1">
    <source>
        <dbReference type="ARBA" id="ARBA00012722"/>
    </source>
</evidence>
<dbReference type="NCBIfam" id="NF005932">
    <property type="entry name" value="PRK07956.1"/>
    <property type="match status" value="1"/>
</dbReference>
<dbReference type="InterPro" id="IPR013840">
    <property type="entry name" value="DNAligase_N"/>
</dbReference>
<dbReference type="GO" id="GO:0006260">
    <property type="term" value="P:DNA replication"/>
    <property type="evidence" value="ECO:0007669"/>
    <property type="project" value="UniProtKB-KW"/>
</dbReference>
<dbReference type="Gene3D" id="3.30.470.30">
    <property type="entry name" value="DNA ligase/mRNA capping enzyme"/>
    <property type="match status" value="1"/>
</dbReference>
<name>A0A835XPX9_9CHLO</name>
<dbReference type="InterPro" id="IPR001679">
    <property type="entry name" value="DNA_ligase"/>
</dbReference>
<keyword evidence="2" id="KW-0436">Ligase</keyword>
<evidence type="ECO:0000256" key="10">
    <source>
        <dbReference type="SAM" id="MobiDB-lite"/>
    </source>
</evidence>
<sequence length="860" mass="88324">MRRHVLAALLPALPRTGAASAPLSPLTSPLTTSSGLLARGRSRGTAAGSSVSRPARPAAAGSASGAQATDASILPQQELKQLEAALAKHQDLYFNQQPEISDAAYDELKRRFRRLSAQQQGVREEDVELPVGSPVASALRKAPHRVPMLSLAAVNSRDETAAWMAKTLAKLPAPPRRQQYGWVVEPKVDGLAVRVVYRRTAAGVYELEEAATRGDGAVGEDVTHNALHAAIRGLPRSLAPQAGQDGPAPPPPWVEVRGEVFVRLEDLEQVNQAQVAAGQAPFANARNLAAGALRLLDTGEARRRRLSFVAYAALAPPAGSAVEAEARPLFDSHWRVLSWLQSAGLAVSPDNALCGSPEAALEAAEAWMERRGSLGYDADGVVFKLDDTRLYDELGVAGSDPRWAVAWKFPASEAVTRLAGVELTVGRLGQVTPVALLEPVALGGVTIRRASLHNAGLAAGLGLHLGDAVVVRRSGDVIPQVIRVLPELRPAGAAPWQPPTACPACGGPLQLQPAAKVGSGDQLLCRAPDCPAKSERTLLHFAETVLKGSNVAKQAVPLLVEAGLLEAVPDFYRLDMAELAALPGFGPAKAASLAAALEASRRLPLGKVVQGLNIRLVGPATAAKLGAAYASLPELAAAAERGGAGGIAAASGVGPAVATAVAAWITSPVGRSALQGLVEAGVGLGGAPGPGGSRPSSTRSTQEASVTAQAEVQVEEEEVRPKAKARPRASAAAASAPAAAEPSTGARASVPAAATSAPAPASAADAGAEGLRGMRGLNVCITGTLKPEGADDRGVPTLSRNEMAGLLEAAGATVQATCTTATNVLIAGASSGQKKLDAAARKGVRVVPYAQFWKEHGFPM</sequence>
<keyword evidence="5" id="KW-0227">DNA damage</keyword>
<keyword evidence="7" id="KW-0520">NAD</keyword>
<feature type="region of interest" description="Disordered" evidence="10">
    <location>
        <begin position="18"/>
        <end position="69"/>
    </location>
</feature>
<evidence type="ECO:0000313" key="14">
    <source>
        <dbReference type="Proteomes" id="UP000612055"/>
    </source>
</evidence>
<proteinExistence type="inferred from homology"/>
<dbReference type="GO" id="GO:0003911">
    <property type="term" value="F:DNA ligase (NAD+) activity"/>
    <property type="evidence" value="ECO:0007669"/>
    <property type="project" value="UniProtKB-EC"/>
</dbReference>
<dbReference type="Pfam" id="PF01653">
    <property type="entry name" value="DNA_ligase_aden"/>
    <property type="match status" value="1"/>
</dbReference>
<feature type="compositionally biased region" description="Low complexity" evidence="10">
    <location>
        <begin position="702"/>
        <end position="712"/>
    </location>
</feature>
<dbReference type="SUPFAM" id="SSF52113">
    <property type="entry name" value="BRCT domain"/>
    <property type="match status" value="1"/>
</dbReference>
<dbReference type="PROSITE" id="PS50172">
    <property type="entry name" value="BRCT"/>
    <property type="match status" value="1"/>
</dbReference>
<feature type="domain" description="BRCT" evidence="12">
    <location>
        <begin position="769"/>
        <end position="853"/>
    </location>
</feature>
<comment type="catalytic activity">
    <reaction evidence="9">
        <text>NAD(+) + (deoxyribonucleotide)n-3'-hydroxyl + 5'-phospho-(deoxyribonucleotide)m = (deoxyribonucleotide)n+m + AMP + beta-nicotinamide D-nucleotide.</text>
        <dbReference type="EC" id="6.5.1.2"/>
    </reaction>
</comment>
<feature type="compositionally biased region" description="Low complexity" evidence="10">
    <location>
        <begin position="728"/>
        <end position="764"/>
    </location>
</feature>
<dbReference type="HAMAP" id="MF_01588">
    <property type="entry name" value="DNA_ligase_A"/>
    <property type="match status" value="1"/>
</dbReference>
<gene>
    <name evidence="13" type="ORF">HYH03_013971</name>
</gene>
<evidence type="ECO:0000256" key="9">
    <source>
        <dbReference type="ARBA" id="ARBA00034005"/>
    </source>
</evidence>
<dbReference type="InterPro" id="IPR004150">
    <property type="entry name" value="NAD_DNA_ligase_OB"/>
</dbReference>
<organism evidence="13 14">
    <name type="scientific">Edaphochlamys debaryana</name>
    <dbReference type="NCBI Taxonomy" id="47281"/>
    <lineage>
        <taxon>Eukaryota</taxon>
        <taxon>Viridiplantae</taxon>
        <taxon>Chlorophyta</taxon>
        <taxon>core chlorophytes</taxon>
        <taxon>Chlorophyceae</taxon>
        <taxon>CS clade</taxon>
        <taxon>Chlamydomonadales</taxon>
        <taxon>Chlamydomonadales incertae sedis</taxon>
        <taxon>Edaphochlamys</taxon>
    </lineage>
</organism>
<keyword evidence="6" id="KW-0862">Zinc</keyword>
<dbReference type="Gene3D" id="1.10.287.610">
    <property type="entry name" value="Helix hairpin bin"/>
    <property type="match status" value="1"/>
</dbReference>
<accession>A0A835XPX9</accession>
<dbReference type="InterPro" id="IPR041663">
    <property type="entry name" value="DisA/LigA_HHH"/>
</dbReference>
<dbReference type="NCBIfam" id="TIGR00575">
    <property type="entry name" value="dnlj"/>
    <property type="match status" value="1"/>
</dbReference>
<feature type="signal peptide" evidence="11">
    <location>
        <begin position="1"/>
        <end position="19"/>
    </location>
</feature>
<dbReference type="InterPro" id="IPR036420">
    <property type="entry name" value="BRCT_dom_sf"/>
</dbReference>
<dbReference type="OrthoDB" id="446168at2759"/>
<dbReference type="GO" id="GO:0006281">
    <property type="term" value="P:DNA repair"/>
    <property type="evidence" value="ECO:0007669"/>
    <property type="project" value="InterPro"/>
</dbReference>
<evidence type="ECO:0000256" key="11">
    <source>
        <dbReference type="SAM" id="SignalP"/>
    </source>
</evidence>
<evidence type="ECO:0000256" key="7">
    <source>
        <dbReference type="ARBA" id="ARBA00023027"/>
    </source>
</evidence>
<reference evidence="13" key="1">
    <citation type="journal article" date="2020" name="bioRxiv">
        <title>Comparative genomics of Chlamydomonas.</title>
        <authorList>
            <person name="Craig R.J."/>
            <person name="Hasan A.R."/>
            <person name="Ness R.W."/>
            <person name="Keightley P.D."/>
        </authorList>
    </citation>
    <scope>NUCLEOTIDE SEQUENCE</scope>
    <source>
        <strain evidence="13">CCAP 11/70</strain>
    </source>
</reference>
<dbReference type="Pfam" id="PF12826">
    <property type="entry name" value="HHH_2"/>
    <property type="match status" value="1"/>
</dbReference>
<dbReference type="Gene3D" id="3.40.50.10190">
    <property type="entry name" value="BRCT domain"/>
    <property type="match status" value="1"/>
</dbReference>
<evidence type="ECO:0000256" key="6">
    <source>
        <dbReference type="ARBA" id="ARBA00022833"/>
    </source>
</evidence>
<dbReference type="InterPro" id="IPR001357">
    <property type="entry name" value="BRCT_dom"/>
</dbReference>
<dbReference type="SMART" id="SM00532">
    <property type="entry name" value="LIGANc"/>
    <property type="match status" value="1"/>
</dbReference>
<dbReference type="Proteomes" id="UP000612055">
    <property type="component" value="Unassembled WGS sequence"/>
</dbReference>
<feature type="chain" id="PRO_5032959114" description="DNA ligase (NAD(+))" evidence="11">
    <location>
        <begin position="20"/>
        <end position="860"/>
    </location>
</feature>
<keyword evidence="3" id="KW-0235">DNA replication</keyword>
<dbReference type="SUPFAM" id="SSF50249">
    <property type="entry name" value="Nucleic acid-binding proteins"/>
    <property type="match status" value="1"/>
</dbReference>
<comment type="caution">
    <text evidence="13">The sequence shown here is derived from an EMBL/GenBank/DDBJ whole genome shotgun (WGS) entry which is preliminary data.</text>
</comment>
<keyword evidence="11" id="KW-0732">Signal</keyword>
<dbReference type="Gene3D" id="1.10.150.20">
    <property type="entry name" value="5' to 3' exonuclease, C-terminal subdomain"/>
    <property type="match status" value="2"/>
</dbReference>
<evidence type="ECO:0000259" key="12">
    <source>
        <dbReference type="PROSITE" id="PS50172"/>
    </source>
</evidence>
<dbReference type="Pfam" id="PF03120">
    <property type="entry name" value="OB_DNA_ligase"/>
    <property type="match status" value="1"/>
</dbReference>
<evidence type="ECO:0000256" key="3">
    <source>
        <dbReference type="ARBA" id="ARBA00022705"/>
    </source>
</evidence>
<evidence type="ECO:0000256" key="8">
    <source>
        <dbReference type="ARBA" id="ARBA00023204"/>
    </source>
</evidence>
<keyword evidence="4" id="KW-0479">Metal-binding</keyword>
<evidence type="ECO:0000256" key="4">
    <source>
        <dbReference type="ARBA" id="ARBA00022723"/>
    </source>
</evidence>
<feature type="compositionally biased region" description="Low complexity" evidence="10">
    <location>
        <begin position="18"/>
        <end position="38"/>
    </location>
</feature>
<protein>
    <recommendedName>
        <fullName evidence="1">DNA ligase (NAD(+))</fullName>
        <ecNumber evidence="1">6.5.1.2</ecNumber>
    </recommendedName>
</protein>
<dbReference type="GO" id="GO:0046872">
    <property type="term" value="F:metal ion binding"/>
    <property type="evidence" value="ECO:0007669"/>
    <property type="project" value="UniProtKB-KW"/>
</dbReference>
<dbReference type="SUPFAM" id="SSF47781">
    <property type="entry name" value="RuvA domain 2-like"/>
    <property type="match status" value="1"/>
</dbReference>